<reference evidence="1" key="1">
    <citation type="submission" date="2022-07" db="EMBL/GenBank/DDBJ databases">
        <title>Phylogenomic reconstructions and comparative analyses of Kickxellomycotina fungi.</title>
        <authorList>
            <person name="Reynolds N.K."/>
            <person name="Stajich J.E."/>
            <person name="Barry K."/>
            <person name="Grigoriev I.V."/>
            <person name="Crous P."/>
            <person name="Smith M.E."/>
        </authorList>
    </citation>
    <scope>NUCLEOTIDE SEQUENCE</scope>
    <source>
        <strain evidence="1">NRRL 1565</strain>
    </source>
</reference>
<keyword evidence="2" id="KW-1185">Reference proteome</keyword>
<dbReference type="EMBL" id="JANBUO010001186">
    <property type="protein sequence ID" value="KAJ2799395.1"/>
    <property type="molecule type" value="Genomic_DNA"/>
</dbReference>
<sequence>MDSLATLLLHIGYLTIGAGNTLRIPNGHLRKLWESIRLLALFGTRDQVHQDIERHQLIESLFDKNIGMLHQEFQHALMPDLKSNILYSDQTRMELACWRIIGKIGLPKYYSGQPTPLEYSQSFLFQPQTDKCITWTVTMKPFGRYIQKLVLIFAFVHITAQDLKDSKTTPEQIASSALATINDGDYMKRASENEVRLHLGVAYGQGRFAIDWN</sequence>
<dbReference type="AlphaFoldDB" id="A0A9W8HXJ8"/>
<accession>A0A9W8HXJ8</accession>
<protein>
    <submittedName>
        <fullName evidence="1">Uncharacterized protein</fullName>
    </submittedName>
</protein>
<evidence type="ECO:0000313" key="1">
    <source>
        <dbReference type="EMBL" id="KAJ2799395.1"/>
    </source>
</evidence>
<gene>
    <name evidence="1" type="ORF">H4R20_004459</name>
</gene>
<dbReference type="OrthoDB" id="5584915at2759"/>
<name>A0A9W8HXJ8_9FUNG</name>
<proteinExistence type="predicted"/>
<dbReference type="Proteomes" id="UP001140094">
    <property type="component" value="Unassembled WGS sequence"/>
</dbReference>
<organism evidence="1 2">
    <name type="scientific">Coemansia guatemalensis</name>
    <dbReference type="NCBI Taxonomy" id="2761395"/>
    <lineage>
        <taxon>Eukaryota</taxon>
        <taxon>Fungi</taxon>
        <taxon>Fungi incertae sedis</taxon>
        <taxon>Zoopagomycota</taxon>
        <taxon>Kickxellomycotina</taxon>
        <taxon>Kickxellomycetes</taxon>
        <taxon>Kickxellales</taxon>
        <taxon>Kickxellaceae</taxon>
        <taxon>Coemansia</taxon>
    </lineage>
</organism>
<evidence type="ECO:0000313" key="2">
    <source>
        <dbReference type="Proteomes" id="UP001140094"/>
    </source>
</evidence>
<comment type="caution">
    <text evidence="1">The sequence shown here is derived from an EMBL/GenBank/DDBJ whole genome shotgun (WGS) entry which is preliminary data.</text>
</comment>